<comment type="caution">
    <text evidence="1">The sequence shown here is derived from an EMBL/GenBank/DDBJ whole genome shotgun (WGS) entry which is preliminary data.</text>
</comment>
<dbReference type="RefSeq" id="WP_051869317.1">
    <property type="nucleotide sequence ID" value="NZ_JPNB01000001.1"/>
</dbReference>
<sequence>MDYTIMEQFALVALDGQDSMHNTMAKKAAVMGIAAANVLQTLLMEDVQENMNEFKNRFCHQLENIKKMNGKQRRSLEKEIVSILKAENVLEEVPNLLGCDMNYYTANVTMREYKSNEDAYQRITESIRAVILEPGEVTEETVAVLWLIRECGCMHDIFSIEEQHKIGARLIELSAESQLYKVILGQEFHSGVRQTYLKYLDFKRNIFKNPYLEGVNLLFPFFDRRQAIFIDMVILGTTVKDRRQNAMKFLRENGHSCEELRIESETMVKIDNAYYRIWPSARSCRVPIQGVELLPVYR</sequence>
<dbReference type="EMBL" id="SLUO01000006">
    <property type="protein sequence ID" value="TCL58451.1"/>
    <property type="molecule type" value="Genomic_DNA"/>
</dbReference>
<organism evidence="1 2">
    <name type="scientific">Kineothrix alysoides</name>
    <dbReference type="NCBI Taxonomy" id="1469948"/>
    <lineage>
        <taxon>Bacteria</taxon>
        <taxon>Bacillati</taxon>
        <taxon>Bacillota</taxon>
        <taxon>Clostridia</taxon>
        <taxon>Lachnospirales</taxon>
        <taxon>Lachnospiraceae</taxon>
        <taxon>Kineothrix</taxon>
    </lineage>
</organism>
<name>A0A4R1QZM9_9FIRM</name>
<evidence type="ECO:0000313" key="1">
    <source>
        <dbReference type="EMBL" id="TCL58451.1"/>
    </source>
</evidence>
<gene>
    <name evidence="1" type="ORF">EDD76_106104</name>
</gene>
<evidence type="ECO:0000313" key="2">
    <source>
        <dbReference type="Proteomes" id="UP000295718"/>
    </source>
</evidence>
<reference evidence="1 2" key="1">
    <citation type="submission" date="2019-03" db="EMBL/GenBank/DDBJ databases">
        <title>Genomic Encyclopedia of Type Strains, Phase IV (KMG-IV): sequencing the most valuable type-strain genomes for metagenomic binning, comparative biology and taxonomic classification.</title>
        <authorList>
            <person name="Goeker M."/>
        </authorList>
    </citation>
    <scope>NUCLEOTIDE SEQUENCE [LARGE SCALE GENOMIC DNA]</scope>
    <source>
        <strain evidence="1 2">DSM 100556</strain>
    </source>
</reference>
<accession>A0A4R1QZM9</accession>
<dbReference type="OrthoDB" id="2553962at2"/>
<dbReference type="AlphaFoldDB" id="A0A4R1QZM9"/>
<keyword evidence="2" id="KW-1185">Reference proteome</keyword>
<dbReference type="STRING" id="1469948.GCA_000732725_01386"/>
<proteinExistence type="predicted"/>
<dbReference type="Proteomes" id="UP000295718">
    <property type="component" value="Unassembled WGS sequence"/>
</dbReference>
<protein>
    <submittedName>
        <fullName evidence="1">Uncharacterized protein</fullName>
    </submittedName>
</protein>